<dbReference type="PROSITE" id="PS50157">
    <property type="entry name" value="ZINC_FINGER_C2H2_2"/>
    <property type="match status" value="2"/>
</dbReference>
<feature type="domain" description="C2H2-type" evidence="7">
    <location>
        <begin position="312"/>
        <end position="340"/>
    </location>
</feature>
<evidence type="ECO:0000256" key="5">
    <source>
        <dbReference type="PROSITE-ProRule" id="PRU00042"/>
    </source>
</evidence>
<keyword evidence="1" id="KW-0479">Metal-binding</keyword>
<evidence type="ECO:0000259" key="7">
    <source>
        <dbReference type="PROSITE" id="PS50157"/>
    </source>
</evidence>
<dbReference type="GO" id="GO:0043565">
    <property type="term" value="F:sequence-specific DNA binding"/>
    <property type="evidence" value="ECO:0007669"/>
    <property type="project" value="TreeGrafter"/>
</dbReference>
<protein>
    <recommendedName>
        <fullName evidence="7">C2H2-type domain-containing protein</fullName>
    </recommendedName>
</protein>
<dbReference type="GO" id="GO:0005634">
    <property type="term" value="C:nucleus"/>
    <property type="evidence" value="ECO:0007669"/>
    <property type="project" value="TreeGrafter"/>
</dbReference>
<feature type="region of interest" description="Disordered" evidence="6">
    <location>
        <begin position="1"/>
        <end position="28"/>
    </location>
</feature>
<sequence length="359" mass="41598">MEPWLPSTFSPFEGEDRRSFSRDGQMGPFDTSMFECDRKLDYNFSSVVSPGSSYSPESTPPYLDNDHRETAHLQAFEGDVHRHDLEDRSSQRYGLPLTISTYDARPSFESHWRENSLITSPNNFGDHSVSLKTSTSYGSPVELSSPRTWYSRKFPERDCPSSLCSFPISPGHDPFQPASTNYGCPRDYVIESAFKPLYERKEEMNKDCRFSEEMNGTHRFSEEMNGARRFSDKLIRNADVENRTCLAPIATLIESENPVEYLKIPFRKSTNPKNQPKRANEKRFPCPDCGRMFARAFNMETHRKTHVGYRPYECPNCQRHFSRRHDLHRHLVAVHNDHQKLPIISTPRMRLSKADKKPA</sequence>
<comment type="caution">
    <text evidence="8">The sequence shown here is derived from an EMBL/GenBank/DDBJ whole genome shotgun (WGS) entry which is preliminary data.</text>
</comment>
<dbReference type="SUPFAM" id="SSF57667">
    <property type="entry name" value="beta-beta-alpha zinc fingers"/>
    <property type="match status" value="1"/>
</dbReference>
<keyword evidence="4" id="KW-0862">Zinc</keyword>
<keyword evidence="2" id="KW-0677">Repeat</keyword>
<dbReference type="AlphaFoldDB" id="A0A9Q3F6J3"/>
<dbReference type="PROSITE" id="PS00028">
    <property type="entry name" value="ZINC_FINGER_C2H2_1"/>
    <property type="match status" value="2"/>
</dbReference>
<name>A0A9Q3F6J3_9BASI</name>
<dbReference type="Gene3D" id="3.30.160.60">
    <property type="entry name" value="Classic Zinc Finger"/>
    <property type="match status" value="2"/>
</dbReference>
<accession>A0A9Q3F6J3</accession>
<evidence type="ECO:0000256" key="3">
    <source>
        <dbReference type="ARBA" id="ARBA00022771"/>
    </source>
</evidence>
<dbReference type="SMART" id="SM00355">
    <property type="entry name" value="ZnF_C2H2"/>
    <property type="match status" value="2"/>
</dbReference>
<dbReference type="InterPro" id="IPR013087">
    <property type="entry name" value="Znf_C2H2_type"/>
</dbReference>
<proteinExistence type="predicted"/>
<dbReference type="FunFam" id="3.30.160.60:FF:000100">
    <property type="entry name" value="Zinc finger 45-like"/>
    <property type="match status" value="1"/>
</dbReference>
<dbReference type="PANTHER" id="PTHR24408:SF58">
    <property type="entry name" value="TRANSCRIPTION FACTOR (TFIIIA), PUTATIVE (AFU_ORTHOLOGUE AFUA_1G05150)-RELATED"/>
    <property type="match status" value="1"/>
</dbReference>
<keyword evidence="3 5" id="KW-0863">Zinc-finger</keyword>
<dbReference type="EMBL" id="AVOT02036750">
    <property type="protein sequence ID" value="MBW0531321.1"/>
    <property type="molecule type" value="Genomic_DNA"/>
</dbReference>
<gene>
    <name evidence="8" type="ORF">O181_071036</name>
</gene>
<evidence type="ECO:0000256" key="1">
    <source>
        <dbReference type="ARBA" id="ARBA00022723"/>
    </source>
</evidence>
<evidence type="ECO:0000256" key="2">
    <source>
        <dbReference type="ARBA" id="ARBA00022737"/>
    </source>
</evidence>
<reference evidence="8" key="1">
    <citation type="submission" date="2021-03" db="EMBL/GenBank/DDBJ databases">
        <title>Draft genome sequence of rust myrtle Austropuccinia psidii MF-1, a brazilian biotype.</title>
        <authorList>
            <person name="Quecine M.C."/>
            <person name="Pachon D.M.R."/>
            <person name="Bonatelli M.L."/>
            <person name="Correr F.H."/>
            <person name="Franceschini L.M."/>
            <person name="Leite T.F."/>
            <person name="Margarido G.R.A."/>
            <person name="Almeida C.A."/>
            <person name="Ferrarezi J.A."/>
            <person name="Labate C.A."/>
        </authorList>
    </citation>
    <scope>NUCLEOTIDE SEQUENCE</scope>
    <source>
        <strain evidence="8">MF-1</strain>
    </source>
</reference>
<dbReference type="PANTHER" id="PTHR24408">
    <property type="entry name" value="ZINC FINGER PROTEIN"/>
    <property type="match status" value="1"/>
</dbReference>
<feature type="domain" description="C2H2-type" evidence="7">
    <location>
        <begin position="284"/>
        <end position="311"/>
    </location>
</feature>
<dbReference type="GO" id="GO:0008270">
    <property type="term" value="F:zinc ion binding"/>
    <property type="evidence" value="ECO:0007669"/>
    <property type="project" value="UniProtKB-KW"/>
</dbReference>
<dbReference type="Proteomes" id="UP000765509">
    <property type="component" value="Unassembled WGS sequence"/>
</dbReference>
<keyword evidence="9" id="KW-1185">Reference proteome</keyword>
<dbReference type="InterPro" id="IPR036236">
    <property type="entry name" value="Znf_C2H2_sf"/>
</dbReference>
<evidence type="ECO:0000313" key="8">
    <source>
        <dbReference type="EMBL" id="MBW0531321.1"/>
    </source>
</evidence>
<dbReference type="Pfam" id="PF00096">
    <property type="entry name" value="zf-C2H2"/>
    <property type="match status" value="2"/>
</dbReference>
<dbReference type="GO" id="GO:0000981">
    <property type="term" value="F:DNA-binding transcription factor activity, RNA polymerase II-specific"/>
    <property type="evidence" value="ECO:0007669"/>
    <property type="project" value="TreeGrafter"/>
</dbReference>
<evidence type="ECO:0000256" key="6">
    <source>
        <dbReference type="SAM" id="MobiDB-lite"/>
    </source>
</evidence>
<evidence type="ECO:0000256" key="4">
    <source>
        <dbReference type="ARBA" id="ARBA00022833"/>
    </source>
</evidence>
<dbReference type="OrthoDB" id="8117402at2759"/>
<organism evidence="8 9">
    <name type="scientific">Austropuccinia psidii MF-1</name>
    <dbReference type="NCBI Taxonomy" id="1389203"/>
    <lineage>
        <taxon>Eukaryota</taxon>
        <taxon>Fungi</taxon>
        <taxon>Dikarya</taxon>
        <taxon>Basidiomycota</taxon>
        <taxon>Pucciniomycotina</taxon>
        <taxon>Pucciniomycetes</taxon>
        <taxon>Pucciniales</taxon>
        <taxon>Sphaerophragmiaceae</taxon>
        <taxon>Austropuccinia</taxon>
    </lineage>
</organism>
<evidence type="ECO:0000313" key="9">
    <source>
        <dbReference type="Proteomes" id="UP000765509"/>
    </source>
</evidence>